<name>A0A0A8YZL9_ARUDO</name>
<reference evidence="2" key="2">
    <citation type="journal article" date="2015" name="Data Brief">
        <title>Shoot transcriptome of the giant reed, Arundo donax.</title>
        <authorList>
            <person name="Barrero R.A."/>
            <person name="Guerrero F.D."/>
            <person name="Moolhuijzen P."/>
            <person name="Goolsby J.A."/>
            <person name="Tidwell J."/>
            <person name="Bellgard S.E."/>
            <person name="Bellgard M.I."/>
        </authorList>
    </citation>
    <scope>NUCLEOTIDE SEQUENCE</scope>
    <source>
        <tissue evidence="2">Shoot tissue taken approximately 20 cm above the soil surface</tissue>
    </source>
</reference>
<organism evidence="2">
    <name type="scientific">Arundo donax</name>
    <name type="common">Giant reed</name>
    <name type="synonym">Donax arundinaceus</name>
    <dbReference type="NCBI Taxonomy" id="35708"/>
    <lineage>
        <taxon>Eukaryota</taxon>
        <taxon>Viridiplantae</taxon>
        <taxon>Streptophyta</taxon>
        <taxon>Embryophyta</taxon>
        <taxon>Tracheophyta</taxon>
        <taxon>Spermatophyta</taxon>
        <taxon>Magnoliopsida</taxon>
        <taxon>Liliopsida</taxon>
        <taxon>Poales</taxon>
        <taxon>Poaceae</taxon>
        <taxon>PACMAD clade</taxon>
        <taxon>Arundinoideae</taxon>
        <taxon>Arundineae</taxon>
        <taxon>Arundo</taxon>
    </lineage>
</organism>
<evidence type="ECO:0000313" key="2">
    <source>
        <dbReference type="EMBL" id="JAD32574.1"/>
    </source>
</evidence>
<feature type="region of interest" description="Disordered" evidence="1">
    <location>
        <begin position="27"/>
        <end position="49"/>
    </location>
</feature>
<evidence type="ECO:0000256" key="1">
    <source>
        <dbReference type="SAM" id="MobiDB-lite"/>
    </source>
</evidence>
<accession>A0A0A8YZL9</accession>
<dbReference type="AlphaFoldDB" id="A0A0A8YZL9"/>
<proteinExistence type="predicted"/>
<protein>
    <submittedName>
        <fullName evidence="2">Uncharacterized protein</fullName>
    </submittedName>
</protein>
<dbReference type="EMBL" id="GBRH01265321">
    <property type="protein sequence ID" value="JAD32574.1"/>
    <property type="molecule type" value="Transcribed_RNA"/>
</dbReference>
<reference evidence="2" key="1">
    <citation type="submission" date="2014-09" db="EMBL/GenBank/DDBJ databases">
        <authorList>
            <person name="Magalhaes I.L.F."/>
            <person name="Oliveira U."/>
            <person name="Santos F.R."/>
            <person name="Vidigal T.H.D.A."/>
            <person name="Brescovit A.D."/>
            <person name="Santos A.J."/>
        </authorList>
    </citation>
    <scope>NUCLEOTIDE SEQUENCE</scope>
    <source>
        <tissue evidence="2">Shoot tissue taken approximately 20 cm above the soil surface</tissue>
    </source>
</reference>
<sequence>MAAASAVRSRETAVRPFFLCCFSGLDGGGGDTKSSEWNDGQLEENAMAS</sequence>